<evidence type="ECO:0000256" key="7">
    <source>
        <dbReference type="SAM" id="Coils"/>
    </source>
</evidence>
<comment type="similarity">
    <text evidence="5 6">Belongs to the TRAFAC class myosin-kinesin ATPase superfamily. Kinesin family.</text>
</comment>
<keyword evidence="10" id="KW-1185">Reference proteome</keyword>
<dbReference type="Pfam" id="PF00225">
    <property type="entry name" value="Kinesin"/>
    <property type="match status" value="1"/>
</dbReference>
<dbReference type="AlphaFoldDB" id="A0A8S9Z3U0"/>
<dbReference type="SUPFAM" id="SSF52540">
    <property type="entry name" value="P-loop containing nucleoside triphosphate hydrolases"/>
    <property type="match status" value="1"/>
</dbReference>
<evidence type="ECO:0000256" key="1">
    <source>
        <dbReference type="ARBA" id="ARBA00022741"/>
    </source>
</evidence>
<feature type="coiled-coil region" evidence="7">
    <location>
        <begin position="360"/>
        <end position="452"/>
    </location>
</feature>
<dbReference type="GO" id="GO:0005524">
    <property type="term" value="F:ATP binding"/>
    <property type="evidence" value="ECO:0007669"/>
    <property type="project" value="UniProtKB-UniRule"/>
</dbReference>
<gene>
    <name evidence="9" type="ORF">EG68_02445</name>
</gene>
<dbReference type="InterPro" id="IPR019821">
    <property type="entry name" value="Kinesin_motor_CS"/>
</dbReference>
<dbReference type="PROSITE" id="PS50067">
    <property type="entry name" value="KINESIN_MOTOR_2"/>
    <property type="match status" value="1"/>
</dbReference>
<evidence type="ECO:0000313" key="9">
    <source>
        <dbReference type="EMBL" id="KAF7260196.1"/>
    </source>
</evidence>
<dbReference type="PANTHER" id="PTHR47117">
    <property type="entry name" value="STAR-RELATED LIPID TRANSFER PROTEIN 9"/>
    <property type="match status" value="1"/>
</dbReference>
<comment type="caution">
    <text evidence="9">The sequence shown here is derived from an EMBL/GenBank/DDBJ whole genome shotgun (WGS) entry which is preliminary data.</text>
</comment>
<evidence type="ECO:0000256" key="3">
    <source>
        <dbReference type="ARBA" id="ARBA00023054"/>
    </source>
</evidence>
<evidence type="ECO:0000256" key="4">
    <source>
        <dbReference type="ARBA" id="ARBA00023175"/>
    </source>
</evidence>
<evidence type="ECO:0000313" key="10">
    <source>
        <dbReference type="Proteomes" id="UP000822476"/>
    </source>
</evidence>
<feature type="domain" description="Kinesin motor" evidence="8">
    <location>
        <begin position="5"/>
        <end position="352"/>
    </location>
</feature>
<dbReference type="Gene3D" id="3.40.850.10">
    <property type="entry name" value="Kinesin motor domain"/>
    <property type="match status" value="1"/>
</dbReference>
<dbReference type="GO" id="GO:0008017">
    <property type="term" value="F:microtubule binding"/>
    <property type="evidence" value="ECO:0007669"/>
    <property type="project" value="InterPro"/>
</dbReference>
<evidence type="ECO:0000256" key="2">
    <source>
        <dbReference type="ARBA" id="ARBA00022840"/>
    </source>
</evidence>
<protein>
    <recommendedName>
        <fullName evidence="6">Kinesin-like protein</fullName>
    </recommendedName>
</protein>
<feature type="binding site" evidence="5">
    <location>
        <begin position="108"/>
        <end position="115"/>
    </location>
    <ligand>
        <name>ATP</name>
        <dbReference type="ChEBI" id="CHEBI:30616"/>
    </ligand>
</feature>
<dbReference type="InterPro" id="IPR027417">
    <property type="entry name" value="P-loop_NTPase"/>
</dbReference>
<dbReference type="SMART" id="SM00129">
    <property type="entry name" value="KISc"/>
    <property type="match status" value="1"/>
</dbReference>
<dbReference type="OrthoDB" id="3176171at2759"/>
<dbReference type="GO" id="GO:0007018">
    <property type="term" value="P:microtubule-based movement"/>
    <property type="evidence" value="ECO:0007669"/>
    <property type="project" value="InterPro"/>
</dbReference>
<dbReference type="InterPro" id="IPR036961">
    <property type="entry name" value="Kinesin_motor_dom_sf"/>
</dbReference>
<dbReference type="PRINTS" id="PR00380">
    <property type="entry name" value="KINESINHEAVY"/>
</dbReference>
<evidence type="ECO:0000259" key="8">
    <source>
        <dbReference type="PROSITE" id="PS50067"/>
    </source>
</evidence>
<evidence type="ECO:0000256" key="6">
    <source>
        <dbReference type="RuleBase" id="RU000394"/>
    </source>
</evidence>
<keyword evidence="1 5" id="KW-0547">Nucleotide-binding</keyword>
<keyword evidence="6" id="KW-0493">Microtubule</keyword>
<dbReference type="GO" id="GO:0003777">
    <property type="term" value="F:microtubule motor activity"/>
    <property type="evidence" value="ECO:0007669"/>
    <property type="project" value="InterPro"/>
</dbReference>
<dbReference type="Gene3D" id="2.60.200.20">
    <property type="match status" value="1"/>
</dbReference>
<keyword evidence="3 7" id="KW-0175">Coiled coil</keyword>
<reference evidence="9" key="1">
    <citation type="submission" date="2019-07" db="EMBL/GenBank/DDBJ databases">
        <title>Annotation for the trematode Paragonimus miyazaki's.</title>
        <authorList>
            <person name="Choi Y.-J."/>
        </authorList>
    </citation>
    <scope>NUCLEOTIDE SEQUENCE</scope>
    <source>
        <strain evidence="9">Japan</strain>
    </source>
</reference>
<organism evidence="9 10">
    <name type="scientific">Paragonimus skrjabini miyazakii</name>
    <dbReference type="NCBI Taxonomy" id="59628"/>
    <lineage>
        <taxon>Eukaryota</taxon>
        <taxon>Metazoa</taxon>
        <taxon>Spiralia</taxon>
        <taxon>Lophotrochozoa</taxon>
        <taxon>Platyhelminthes</taxon>
        <taxon>Trematoda</taxon>
        <taxon>Digenea</taxon>
        <taxon>Plagiorchiida</taxon>
        <taxon>Troglotremata</taxon>
        <taxon>Troglotrematidae</taxon>
        <taxon>Paragonimus</taxon>
    </lineage>
</organism>
<keyword evidence="4 5" id="KW-0505">Motor protein</keyword>
<dbReference type="Proteomes" id="UP000822476">
    <property type="component" value="Unassembled WGS sequence"/>
</dbReference>
<accession>A0A8S9Z3U0</accession>
<dbReference type="InterPro" id="IPR001752">
    <property type="entry name" value="Kinesin_motor_dom"/>
</dbReference>
<dbReference type="InterPro" id="IPR008984">
    <property type="entry name" value="SMAD_FHA_dom_sf"/>
</dbReference>
<name>A0A8S9Z3U0_9TREM</name>
<proteinExistence type="inferred from homology"/>
<dbReference type="EMBL" id="JTDE01000852">
    <property type="protein sequence ID" value="KAF7260196.1"/>
    <property type="molecule type" value="Genomic_DNA"/>
</dbReference>
<sequence length="583" mass="65014">MSEESVKVAVRLRPFNQREKENNAELIISMKGNSTIIINPDNRSEERQFTFDYSYWSHDGYRADSGGVLLPDGPTSRYASQQMVFDDLGKGVLDNAFKGYACSLFAYGQTGSGKSYSIMGYGPNRGIVPIICEELFRRIGQNNDKDKKFQVTFSMMEIYNEQIRDLLSKGQSDGKYLQLRQSPDNGFYVQSLTQVPVGSFKEIEQRMDQGTAKRTIAATNMNATSSRAHTMVTLIFDQFQGSENTNGSRKRSVINLIDLAGSERAGLTGATGDRLKEGANINRSLSALGNVISALADGKKMVPYRDSVLTKLLQNALGGNSKTIMIAAISPADINYHETLSTLRYADRAKRIKNKAIVNEDPMEKLIRELKEENERLKNSLQTTELPASVVTKDMSSQEIEKVRQQLREEMTEKMNANLAELEAQNQQAYERKLAQARKEAAEMAIQSLSKEDRTGNLSKNKPYLSNLNEDPQLSGVIRHFLVHKTTGIGRKPSAEADAKNQKVHWVTLQGLGLADQHALLIRHGKTGAEVELRVAPGASKMTKVNGVPLKESITLQNRDRILFGRFIFPHRMCCDCVLIVVS</sequence>
<dbReference type="FunFam" id="3.40.850.10:FF:000063">
    <property type="entry name" value="Kinesin-like protein"/>
    <property type="match status" value="1"/>
</dbReference>
<dbReference type="GO" id="GO:0005874">
    <property type="term" value="C:microtubule"/>
    <property type="evidence" value="ECO:0007669"/>
    <property type="project" value="UniProtKB-KW"/>
</dbReference>
<dbReference type="PROSITE" id="PS00411">
    <property type="entry name" value="KINESIN_MOTOR_1"/>
    <property type="match status" value="1"/>
</dbReference>
<dbReference type="SUPFAM" id="SSF49879">
    <property type="entry name" value="SMAD/FHA domain"/>
    <property type="match status" value="1"/>
</dbReference>
<evidence type="ECO:0000256" key="5">
    <source>
        <dbReference type="PROSITE-ProRule" id="PRU00283"/>
    </source>
</evidence>
<keyword evidence="2 5" id="KW-0067">ATP-binding</keyword>